<evidence type="ECO:0000313" key="2">
    <source>
        <dbReference type="EMBL" id="EEH35877.2"/>
    </source>
</evidence>
<organism evidence="2 3">
    <name type="scientific">Paracoccidioides lutzii (strain ATCC MYA-826 / Pb01)</name>
    <name type="common">Paracoccidioides brasiliensis</name>
    <dbReference type="NCBI Taxonomy" id="502779"/>
    <lineage>
        <taxon>Eukaryota</taxon>
        <taxon>Fungi</taxon>
        <taxon>Dikarya</taxon>
        <taxon>Ascomycota</taxon>
        <taxon>Pezizomycotina</taxon>
        <taxon>Eurotiomycetes</taxon>
        <taxon>Eurotiomycetidae</taxon>
        <taxon>Onygenales</taxon>
        <taxon>Ajellomycetaceae</taxon>
        <taxon>Paracoccidioides</taxon>
    </lineage>
</organism>
<keyword evidence="3" id="KW-1185">Reference proteome</keyword>
<name>C1GNV5_PARBA</name>
<gene>
    <name evidence="2" type="ORF">PAAG_00200</name>
</gene>
<dbReference type="VEuPathDB" id="FungiDB:PAAG_00200"/>
<dbReference type="OrthoDB" id="4510839at2759"/>
<reference evidence="2 3" key="1">
    <citation type="journal article" date="2011" name="PLoS Genet.">
        <title>Comparative genomic analysis of human fungal pathogens causing paracoccidioidomycosis.</title>
        <authorList>
            <person name="Desjardins C.A."/>
            <person name="Champion M.D."/>
            <person name="Holder J.W."/>
            <person name="Muszewska A."/>
            <person name="Goldberg J."/>
            <person name="Bailao A.M."/>
            <person name="Brigido M.M."/>
            <person name="Ferreira M.E."/>
            <person name="Garcia A.M."/>
            <person name="Grynberg M."/>
            <person name="Gujja S."/>
            <person name="Heiman D.I."/>
            <person name="Henn M.R."/>
            <person name="Kodira C.D."/>
            <person name="Leon-Narvaez H."/>
            <person name="Longo L.V."/>
            <person name="Ma L.J."/>
            <person name="Malavazi I."/>
            <person name="Matsuo A.L."/>
            <person name="Morais F.V."/>
            <person name="Pereira M."/>
            <person name="Rodriguez-Brito S."/>
            <person name="Sakthikumar S."/>
            <person name="Salem-Izacc S.M."/>
            <person name="Sykes S.M."/>
            <person name="Teixeira M.M."/>
            <person name="Vallejo M.C."/>
            <person name="Walter M.E."/>
            <person name="Yandava C."/>
            <person name="Young S."/>
            <person name="Zeng Q."/>
            <person name="Zucker J."/>
            <person name="Felipe M.S."/>
            <person name="Goldman G.H."/>
            <person name="Haas B.J."/>
            <person name="McEwen J.G."/>
            <person name="Nino-Vega G."/>
            <person name="Puccia R."/>
            <person name="San-Blas G."/>
            <person name="Soares C.M."/>
            <person name="Birren B.W."/>
            <person name="Cuomo C.A."/>
        </authorList>
    </citation>
    <scope>NUCLEOTIDE SEQUENCE [LARGE SCALE GENOMIC DNA]</scope>
    <source>
        <strain evidence="3">ATCC MYA-826 / Pb01</strain>
    </source>
</reference>
<evidence type="ECO:0000256" key="1">
    <source>
        <dbReference type="SAM" id="MobiDB-lite"/>
    </source>
</evidence>
<protein>
    <submittedName>
        <fullName evidence="2">Uncharacterized protein</fullName>
    </submittedName>
</protein>
<dbReference type="EMBL" id="KN293992">
    <property type="protein sequence ID" value="EEH35877.2"/>
    <property type="molecule type" value="Genomic_DNA"/>
</dbReference>
<dbReference type="KEGG" id="pbl:PAAG_00200"/>
<proteinExistence type="predicted"/>
<dbReference type="Proteomes" id="UP000002059">
    <property type="component" value="Partially assembled WGS sequence"/>
</dbReference>
<dbReference type="AlphaFoldDB" id="C1GNV5"/>
<feature type="compositionally biased region" description="Polar residues" evidence="1">
    <location>
        <begin position="155"/>
        <end position="176"/>
    </location>
</feature>
<dbReference type="HOGENOM" id="CLU_1409190_0_0_1"/>
<evidence type="ECO:0000313" key="3">
    <source>
        <dbReference type="Proteomes" id="UP000002059"/>
    </source>
</evidence>
<accession>C1GNV5</accession>
<feature type="region of interest" description="Disordered" evidence="1">
    <location>
        <begin position="155"/>
        <end position="193"/>
    </location>
</feature>
<dbReference type="RefSeq" id="XP_015700274.1">
    <property type="nucleotide sequence ID" value="XM_015843939.1"/>
</dbReference>
<dbReference type="GeneID" id="9101239"/>
<sequence>MAVISILKQSLLQRKQEYLQGPYYHLARGNWRQRNKHPVPPHRNSPLAMTDSAAGFFDTIFKPSLEDAIPKIHNPLPQANQAEPWVELYAETDESLKRRFSTHNEVSESGPVTSPEKSMVLKRKLLPTIPRRNFYAQLEQWWASRPLRESLSEVTGSNLPGFTAGQSRQPRFSRNSLPADKPKGTHITAIGDA</sequence>